<keyword evidence="3" id="KW-1185">Reference proteome</keyword>
<proteinExistence type="predicted"/>
<organism evidence="2 3">
    <name type="scientific">Marasmius tenuissimus</name>
    <dbReference type="NCBI Taxonomy" id="585030"/>
    <lineage>
        <taxon>Eukaryota</taxon>
        <taxon>Fungi</taxon>
        <taxon>Dikarya</taxon>
        <taxon>Basidiomycota</taxon>
        <taxon>Agaricomycotina</taxon>
        <taxon>Agaricomycetes</taxon>
        <taxon>Agaricomycetidae</taxon>
        <taxon>Agaricales</taxon>
        <taxon>Marasmiineae</taxon>
        <taxon>Marasmiaceae</taxon>
        <taxon>Marasmius</taxon>
    </lineage>
</organism>
<feature type="region of interest" description="Disordered" evidence="1">
    <location>
        <begin position="385"/>
        <end position="406"/>
    </location>
</feature>
<dbReference type="EMBL" id="JBBXMP010000025">
    <property type="protein sequence ID" value="KAL0067513.1"/>
    <property type="molecule type" value="Genomic_DNA"/>
</dbReference>
<name>A0ABR3A1J5_9AGAR</name>
<dbReference type="InterPro" id="IPR019193">
    <property type="entry name" value="UBQ-conj_enz_E2-bd_prot"/>
</dbReference>
<dbReference type="Proteomes" id="UP001437256">
    <property type="component" value="Unassembled WGS sequence"/>
</dbReference>
<dbReference type="PANTHER" id="PTHR31531:SF2">
    <property type="entry name" value="E3 UBIQUITIN-PROTEIN LIGASE E3D"/>
    <property type="match status" value="1"/>
</dbReference>
<gene>
    <name evidence="2" type="ORF">AAF712_005504</name>
</gene>
<feature type="compositionally biased region" description="Polar residues" evidence="1">
    <location>
        <begin position="36"/>
        <end position="45"/>
    </location>
</feature>
<evidence type="ECO:0000313" key="3">
    <source>
        <dbReference type="Proteomes" id="UP001437256"/>
    </source>
</evidence>
<dbReference type="Pfam" id="PF09814">
    <property type="entry name" value="HECT_2"/>
    <property type="match status" value="1"/>
</dbReference>
<evidence type="ECO:0000256" key="1">
    <source>
        <dbReference type="SAM" id="MobiDB-lite"/>
    </source>
</evidence>
<sequence length="967" mass="107843">MATLTKVKPERPQENGPLLSSTVPAPFPREHLYIDTSASSSPVQQETDRNHEAEVTRVNTSNANEEVEDVENQTLHELVPSIVNVERTLLMTLNNLLSGTHRWRTIVPERRHSMPTSPQSSTAPRLEFESTSSALQILVENLRSQTQDECMEQKSSSQTNTELISELRARVDDISSTLESSDVELIRAVIMLLSHLNRLSILLNTSSPKTGPLIHSQSFTALNTPTDNVFDTLKRQLSDFQVERLTSGSHDVVPTGSKPVVAVEAALLWSKIDEELETVVSMCRERTEQLPRFPTDHLPPQYDSGDYDEKLPEYDYESRSLISYDGEKSRSQSAVSPAVASNQSSEKRRLDFEAVTMAIDRLYLVAPQLHNQRVELKSTKVAQMEKARKEGTQSAKARGKQKEKENDVRDLEKMLELIGKASDRTIKDQSVILDGGMKREAFVSHLAEHSDAGRLHDQDAVLQPRVKDPHALLTLPEFIREAIPADSQQLRDPQAMLTLPEFVREMPPPHVLAKMKVTPPTAPTNTLSRLKKKSRDRSSSAPPLASPLAWLTRSSSKSNLSEIKSSNSLPGALSTNAMFEVNYLAEFHENLQHVLIFFTCSGAHAGVDIVAEVVPSSSGSSLDDGDAGDRLIIKSGPSTSLPLLLPGRVTSGKKEVKVQSGHYEIKLQTLPSSPMEHRPLLDATQLSTEKPTTFICASCSLPIVQSNKVHSYRDLPSEHWEELVDAWMCHPSQKLHDDVVQRSKSGFWPEPGYALVGGSYILFEESAMTRDNVHSSRASSQRTEGGHVVRCICGAIVGRCQEHKSKDANITAYRVLKYAVRPVSPSAEPTRIPLSAFVVEDMTEFVHAHASYRFVLSDEEEERPRILIWLFKPSLQLSYTAQRPYAIPKSASTTVAKVLFKLLGPSEGQVDIKNILSKYPGFPQAEYLYYPMDTCQRLAVLLKESNRTYPEDMRLMTGLEVGWLQRS</sequence>
<reference evidence="2 3" key="1">
    <citation type="submission" date="2024-05" db="EMBL/GenBank/DDBJ databases">
        <title>A draft genome resource for the thread blight pathogen Marasmius tenuissimus strain MS-2.</title>
        <authorList>
            <person name="Yulfo-Soto G.E."/>
            <person name="Baruah I.K."/>
            <person name="Amoako-Attah I."/>
            <person name="Bukari Y."/>
            <person name="Meinhardt L.W."/>
            <person name="Bailey B.A."/>
            <person name="Cohen S.P."/>
        </authorList>
    </citation>
    <scope>NUCLEOTIDE SEQUENCE [LARGE SCALE GENOMIC DNA]</scope>
    <source>
        <strain evidence="2 3">MS-2</strain>
    </source>
</reference>
<feature type="compositionally biased region" description="Basic and acidic residues" evidence="1">
    <location>
        <begin position="46"/>
        <end position="55"/>
    </location>
</feature>
<comment type="caution">
    <text evidence="2">The sequence shown here is derived from an EMBL/GenBank/DDBJ whole genome shotgun (WGS) entry which is preliminary data.</text>
</comment>
<evidence type="ECO:0000313" key="2">
    <source>
        <dbReference type="EMBL" id="KAL0067513.1"/>
    </source>
</evidence>
<feature type="compositionally biased region" description="Polar residues" evidence="1">
    <location>
        <begin position="331"/>
        <end position="344"/>
    </location>
</feature>
<feature type="region of interest" description="Disordered" evidence="1">
    <location>
        <begin position="1"/>
        <end position="70"/>
    </location>
</feature>
<feature type="region of interest" description="Disordered" evidence="1">
    <location>
        <begin position="517"/>
        <end position="546"/>
    </location>
</feature>
<dbReference type="PANTHER" id="PTHR31531">
    <property type="entry name" value="E3 UBIQUITIN-PROTEIN LIGASE E3D FAMILY MEMBER"/>
    <property type="match status" value="1"/>
</dbReference>
<protein>
    <submittedName>
        <fullName evidence="2">Uncharacterized protein</fullName>
    </submittedName>
</protein>
<feature type="region of interest" description="Disordered" evidence="1">
    <location>
        <begin position="325"/>
        <end position="346"/>
    </location>
</feature>
<accession>A0ABR3A1J5</accession>